<dbReference type="InterPro" id="IPR013149">
    <property type="entry name" value="ADH-like_C"/>
</dbReference>
<reference evidence="2 3" key="1">
    <citation type="submission" date="2018-08" db="EMBL/GenBank/DDBJ databases">
        <title>Recombination of ecologically and evolutionarily significant loci maintains genetic cohesion in the Pseudomonas syringae species complex.</title>
        <authorList>
            <person name="Dillon M."/>
            <person name="Thakur S."/>
            <person name="Almeida R.N.D."/>
            <person name="Weir B.S."/>
            <person name="Guttman D.S."/>
        </authorList>
    </citation>
    <scope>NUCLEOTIDE SEQUENCE [LARGE SCALE GENOMIC DNA]</scope>
    <source>
        <strain evidence="2 3">ICMP 3706</strain>
    </source>
</reference>
<dbReference type="InterPro" id="IPR020843">
    <property type="entry name" value="ER"/>
</dbReference>
<feature type="domain" description="Enoyl reductase (ER)" evidence="1">
    <location>
        <begin position="30"/>
        <end position="354"/>
    </location>
</feature>
<dbReference type="InterPro" id="IPR013154">
    <property type="entry name" value="ADH-like_N"/>
</dbReference>
<dbReference type="SUPFAM" id="SSF50129">
    <property type="entry name" value="GroES-like"/>
    <property type="match status" value="1"/>
</dbReference>
<comment type="caution">
    <text evidence="2">The sequence shown here is derived from an EMBL/GenBank/DDBJ whole genome shotgun (WGS) entry which is preliminary data.</text>
</comment>
<dbReference type="Gene3D" id="3.40.50.720">
    <property type="entry name" value="NAD(P)-binding Rossmann-like Domain"/>
    <property type="match status" value="1"/>
</dbReference>
<dbReference type="Pfam" id="PF08240">
    <property type="entry name" value="ADH_N"/>
    <property type="match status" value="1"/>
</dbReference>
<sequence length="359" mass="37931">MFRGVICAALRADDTRIILMKAFQIGSQQGLDALTATTRPEPVAGPGQAIVAPRLVSLISRDVQILHGVYGARQEPERIPVSEGVGEVIAVGEGVSQVKVGDRVICGHFPDWLEGTFRIDVFAHDVGVTHDGWLAEKVVLPAAALIRVPDSLADQDVAALASAGLTAWNALMEVCKVKPGELVLCLGTGGVALAALKLARLHGARVAITSSSDEKLDIARQLGAEITINYRTHPDWAAQVMALTNNTGADIILETGGQDTLGQSIAAAAVNGRIAVIGVTPGQHSPIPDYLSLILKNVTIRGIANGSRAMFTDLIRAIEANGVETVVARTFKFADAPQAYAYFAAAKHIGKVLIEFERD</sequence>
<dbReference type="SMART" id="SM00829">
    <property type="entry name" value="PKS_ER"/>
    <property type="match status" value="1"/>
</dbReference>
<dbReference type="SUPFAM" id="SSF51735">
    <property type="entry name" value="NAD(P)-binding Rossmann-fold domains"/>
    <property type="match status" value="1"/>
</dbReference>
<dbReference type="InterPro" id="IPR052711">
    <property type="entry name" value="Zinc_ADH-like"/>
</dbReference>
<evidence type="ECO:0000313" key="2">
    <source>
        <dbReference type="EMBL" id="RMP05281.1"/>
    </source>
</evidence>
<dbReference type="InterPro" id="IPR036291">
    <property type="entry name" value="NAD(P)-bd_dom_sf"/>
</dbReference>
<dbReference type="AlphaFoldDB" id="A0A3M4AEG5"/>
<accession>A0A3M4AEG5</accession>
<dbReference type="PANTHER" id="PTHR45033">
    <property type="match status" value="1"/>
</dbReference>
<protein>
    <submittedName>
        <fullName evidence="2">Putative alcohol dehydrogenase</fullName>
    </submittedName>
</protein>
<organism evidence="2 3">
    <name type="scientific">Pseudomonas syringae pv. persicae</name>
    <dbReference type="NCBI Taxonomy" id="237306"/>
    <lineage>
        <taxon>Bacteria</taxon>
        <taxon>Pseudomonadati</taxon>
        <taxon>Pseudomonadota</taxon>
        <taxon>Gammaproteobacteria</taxon>
        <taxon>Pseudomonadales</taxon>
        <taxon>Pseudomonadaceae</taxon>
        <taxon>Pseudomonas</taxon>
    </lineage>
</organism>
<dbReference type="Pfam" id="PF00107">
    <property type="entry name" value="ADH_zinc_N"/>
    <property type="match status" value="1"/>
</dbReference>
<dbReference type="PANTHER" id="PTHR45033:SF2">
    <property type="entry name" value="ZINC-TYPE ALCOHOL DEHYDROGENASE-LIKE PROTEIN C1773.06C"/>
    <property type="match status" value="1"/>
</dbReference>
<proteinExistence type="predicted"/>
<gene>
    <name evidence="2" type="ORF">ALQ30_05409</name>
</gene>
<dbReference type="GO" id="GO:0016491">
    <property type="term" value="F:oxidoreductase activity"/>
    <property type="evidence" value="ECO:0007669"/>
    <property type="project" value="InterPro"/>
</dbReference>
<dbReference type="InterPro" id="IPR011032">
    <property type="entry name" value="GroES-like_sf"/>
</dbReference>
<evidence type="ECO:0000259" key="1">
    <source>
        <dbReference type="SMART" id="SM00829"/>
    </source>
</evidence>
<dbReference type="Gene3D" id="3.90.180.10">
    <property type="entry name" value="Medium-chain alcohol dehydrogenases, catalytic domain"/>
    <property type="match status" value="1"/>
</dbReference>
<evidence type="ECO:0000313" key="3">
    <source>
        <dbReference type="Proteomes" id="UP000281604"/>
    </source>
</evidence>
<dbReference type="EMBL" id="RBQE01000317">
    <property type="protein sequence ID" value="RMP05281.1"/>
    <property type="molecule type" value="Genomic_DNA"/>
</dbReference>
<dbReference type="CDD" id="cd08276">
    <property type="entry name" value="MDR7"/>
    <property type="match status" value="1"/>
</dbReference>
<name>A0A3M4AEG5_9PSED</name>
<dbReference type="Proteomes" id="UP000281604">
    <property type="component" value="Unassembled WGS sequence"/>
</dbReference>